<evidence type="ECO:0000313" key="2">
    <source>
        <dbReference type="Proteomes" id="UP000636505"/>
    </source>
</evidence>
<dbReference type="AlphaFoldDB" id="A0A8J7AX60"/>
<dbReference type="SUPFAM" id="SSF53955">
    <property type="entry name" value="Lysozyme-like"/>
    <property type="match status" value="1"/>
</dbReference>
<sequence>MFLMVVIILYRWSSDPRGRGPENPDWVDSPVPLVMTGGDPYIRALMRTISAAESNTANPYYLLYGGARVQDLSHHPDDCVEIVTGPNLGDCTTAAGRYQFLSTTWHDKAAKYHPHPPGWYAIWGDYDFSPEYQDEVVYYWLIDKSAWGTDLSQQLRQGQLETVLAILSGTWTSLGYGIESNSMSAYLPKIYADMLAEELGQELAQ</sequence>
<keyword evidence="1" id="KW-0378">Hydrolase</keyword>
<dbReference type="RefSeq" id="WP_193909633.1">
    <property type="nucleotide sequence ID" value="NZ_JADEXG010000046.1"/>
</dbReference>
<dbReference type="InterPro" id="IPR023346">
    <property type="entry name" value="Lysozyme-like_dom_sf"/>
</dbReference>
<comment type="caution">
    <text evidence="1">The sequence shown here is derived from an EMBL/GenBank/DDBJ whole genome shotgun (WGS) entry which is preliminary data.</text>
</comment>
<accession>A0A8J7AX60</accession>
<gene>
    <name evidence="1" type="ORF">IQ241_17410</name>
</gene>
<dbReference type="GO" id="GO:0016787">
    <property type="term" value="F:hydrolase activity"/>
    <property type="evidence" value="ECO:0007669"/>
    <property type="project" value="UniProtKB-KW"/>
</dbReference>
<protein>
    <submittedName>
        <fullName evidence="1">Glycoside hydrolase family protein</fullName>
    </submittedName>
</protein>
<keyword evidence="2" id="KW-1185">Reference proteome</keyword>
<dbReference type="Proteomes" id="UP000636505">
    <property type="component" value="Unassembled WGS sequence"/>
</dbReference>
<organism evidence="1 2">
    <name type="scientific">Vasconcelosia minhoensis LEGE 07310</name>
    <dbReference type="NCBI Taxonomy" id="915328"/>
    <lineage>
        <taxon>Bacteria</taxon>
        <taxon>Bacillati</taxon>
        <taxon>Cyanobacteriota</taxon>
        <taxon>Cyanophyceae</taxon>
        <taxon>Nodosilineales</taxon>
        <taxon>Cymatolegaceae</taxon>
        <taxon>Vasconcelosia</taxon>
        <taxon>Vasconcelosia minhoensis</taxon>
    </lineage>
</organism>
<dbReference type="Gene3D" id="1.10.530.10">
    <property type="match status" value="1"/>
</dbReference>
<reference evidence="1" key="1">
    <citation type="submission" date="2020-10" db="EMBL/GenBank/DDBJ databases">
        <authorList>
            <person name="Castelo-Branco R."/>
            <person name="Eusebio N."/>
            <person name="Adriana R."/>
            <person name="Vieira A."/>
            <person name="Brugerolle De Fraissinette N."/>
            <person name="Rezende De Castro R."/>
            <person name="Schneider M.P."/>
            <person name="Vasconcelos V."/>
            <person name="Leao P.N."/>
        </authorList>
    </citation>
    <scope>NUCLEOTIDE SEQUENCE</scope>
    <source>
        <strain evidence="1">LEGE 07310</strain>
    </source>
</reference>
<proteinExistence type="predicted"/>
<name>A0A8J7AX60_9CYAN</name>
<evidence type="ECO:0000313" key="1">
    <source>
        <dbReference type="EMBL" id="MBE9079053.1"/>
    </source>
</evidence>
<dbReference type="EMBL" id="JADEXG010000046">
    <property type="protein sequence ID" value="MBE9079053.1"/>
    <property type="molecule type" value="Genomic_DNA"/>
</dbReference>